<comment type="similarity">
    <text evidence="2">Belongs to the iron-containing alcohol dehydrogenase family.</text>
</comment>
<evidence type="ECO:0000313" key="8">
    <source>
        <dbReference type="Proteomes" id="UP000321820"/>
    </source>
</evidence>
<dbReference type="CDD" id="cd08551">
    <property type="entry name" value="Fe-ADH"/>
    <property type="match status" value="1"/>
</dbReference>
<dbReference type="InterPro" id="IPR001670">
    <property type="entry name" value="ADH_Fe/GldA"/>
</dbReference>
<dbReference type="KEGG" id="talb:FTW19_15100"/>
<evidence type="ECO:0000256" key="1">
    <source>
        <dbReference type="ARBA" id="ARBA00001962"/>
    </source>
</evidence>
<dbReference type="FunFam" id="1.20.1090.10:FF:000001">
    <property type="entry name" value="Aldehyde-alcohol dehydrogenase"/>
    <property type="match status" value="1"/>
</dbReference>
<dbReference type="GO" id="GO:0004022">
    <property type="term" value="F:alcohol dehydrogenase (NAD+) activity"/>
    <property type="evidence" value="ECO:0007669"/>
    <property type="project" value="TreeGrafter"/>
</dbReference>
<dbReference type="SUPFAM" id="SSF56796">
    <property type="entry name" value="Dehydroquinate synthase-like"/>
    <property type="match status" value="1"/>
</dbReference>
<dbReference type="AlphaFoldDB" id="A0A5B9EAN9"/>
<dbReference type="InterPro" id="IPR018211">
    <property type="entry name" value="ADH_Fe_CS"/>
</dbReference>
<dbReference type="RefSeq" id="WP_147648400.1">
    <property type="nucleotide sequence ID" value="NZ_CP042806.1"/>
</dbReference>
<dbReference type="Gene3D" id="3.40.50.1970">
    <property type="match status" value="1"/>
</dbReference>
<evidence type="ECO:0000313" key="7">
    <source>
        <dbReference type="EMBL" id="QEE29202.1"/>
    </source>
</evidence>
<proteinExistence type="inferred from homology"/>
<evidence type="ECO:0000256" key="4">
    <source>
        <dbReference type="ARBA" id="ARBA00023027"/>
    </source>
</evidence>
<evidence type="ECO:0000259" key="5">
    <source>
        <dbReference type="Pfam" id="PF00465"/>
    </source>
</evidence>
<keyword evidence="8" id="KW-1185">Reference proteome</keyword>
<evidence type="ECO:0000256" key="2">
    <source>
        <dbReference type="ARBA" id="ARBA00007358"/>
    </source>
</evidence>
<sequence>MRILTSLQPHRIVFGCGCLTDALEYIASLPEVRIHLVSSPSQRTTIASMQHILDEKGFNVTVDDTISAEPTQAAFANALNKARQANPTCIVGLGGGSPLDVAKLLAAFLHNDQEVEDTFGINLLQGRNCHLICIPTTAGTGSEVSPNAILLDETARLKKGVISPYLVPDATFIDPELTRSLPPQVTAFTGMDALTHCIEAYTNRFAHPLVDLYALEGIRLCATFLARAVANGNDIEAREGMARASLYGGLCLGPVNTAAVHALAYPLGGEFHVPHGLSNAVLLPAVFRFNCEASPDRHAAVALALGVQQHASVSETAQAGAKALAALSRLCGLDCDLRRYGVVSETVPRMAEMAMTVTRLLRNNPREVTHADAEKLYRESLNL</sequence>
<accession>A0A5B9EAN9</accession>
<name>A0A5B9EAN9_9BACT</name>
<dbReference type="PANTHER" id="PTHR11496:SF102">
    <property type="entry name" value="ALCOHOL DEHYDROGENASE 4"/>
    <property type="match status" value="1"/>
</dbReference>
<reference evidence="7 8" key="1">
    <citation type="submission" date="2019-08" db="EMBL/GenBank/DDBJ databases">
        <title>Complete genome sequence of Terriglobus albidus strain ORNL.</title>
        <authorList>
            <person name="Podar M."/>
        </authorList>
    </citation>
    <scope>NUCLEOTIDE SEQUENCE [LARGE SCALE GENOMIC DNA]</scope>
    <source>
        <strain evidence="7 8">ORNL</strain>
    </source>
</reference>
<comment type="cofactor">
    <cofactor evidence="1">
        <name>Fe cation</name>
        <dbReference type="ChEBI" id="CHEBI:24875"/>
    </cofactor>
</comment>
<dbReference type="FunFam" id="3.40.50.1970:FF:000003">
    <property type="entry name" value="Alcohol dehydrogenase, iron-containing"/>
    <property type="match status" value="1"/>
</dbReference>
<keyword evidence="4" id="KW-0520">NAD</keyword>
<dbReference type="Pfam" id="PF25137">
    <property type="entry name" value="ADH_Fe_C"/>
    <property type="match status" value="1"/>
</dbReference>
<dbReference type="PANTHER" id="PTHR11496">
    <property type="entry name" value="ALCOHOL DEHYDROGENASE"/>
    <property type="match status" value="1"/>
</dbReference>
<protein>
    <submittedName>
        <fullName evidence="7">Iron-containing alcohol dehydrogenase</fullName>
    </submittedName>
</protein>
<evidence type="ECO:0000256" key="3">
    <source>
        <dbReference type="ARBA" id="ARBA00023002"/>
    </source>
</evidence>
<dbReference type="InterPro" id="IPR039697">
    <property type="entry name" value="Alcohol_dehydrogenase_Fe"/>
</dbReference>
<dbReference type="GO" id="GO:0046872">
    <property type="term" value="F:metal ion binding"/>
    <property type="evidence" value="ECO:0007669"/>
    <property type="project" value="InterPro"/>
</dbReference>
<evidence type="ECO:0000259" key="6">
    <source>
        <dbReference type="Pfam" id="PF25137"/>
    </source>
</evidence>
<keyword evidence="3" id="KW-0560">Oxidoreductase</keyword>
<dbReference type="InterPro" id="IPR056798">
    <property type="entry name" value="ADH_Fe_C"/>
</dbReference>
<dbReference type="PROSITE" id="PS00913">
    <property type="entry name" value="ADH_IRON_1"/>
    <property type="match status" value="1"/>
</dbReference>
<feature type="domain" description="Fe-containing alcohol dehydrogenase-like C-terminal" evidence="6">
    <location>
        <begin position="186"/>
        <end position="380"/>
    </location>
</feature>
<dbReference type="Pfam" id="PF00465">
    <property type="entry name" value="Fe-ADH"/>
    <property type="match status" value="1"/>
</dbReference>
<dbReference type="Proteomes" id="UP000321820">
    <property type="component" value="Chromosome"/>
</dbReference>
<dbReference type="EMBL" id="CP042806">
    <property type="protein sequence ID" value="QEE29202.1"/>
    <property type="molecule type" value="Genomic_DNA"/>
</dbReference>
<gene>
    <name evidence="7" type="ORF">FTW19_15100</name>
</gene>
<dbReference type="OrthoDB" id="9815791at2"/>
<dbReference type="Gene3D" id="1.20.1090.10">
    <property type="entry name" value="Dehydroquinate synthase-like - alpha domain"/>
    <property type="match status" value="1"/>
</dbReference>
<organism evidence="7 8">
    <name type="scientific">Terriglobus albidus</name>
    <dbReference type="NCBI Taxonomy" id="1592106"/>
    <lineage>
        <taxon>Bacteria</taxon>
        <taxon>Pseudomonadati</taxon>
        <taxon>Acidobacteriota</taxon>
        <taxon>Terriglobia</taxon>
        <taxon>Terriglobales</taxon>
        <taxon>Acidobacteriaceae</taxon>
        <taxon>Terriglobus</taxon>
    </lineage>
</organism>
<feature type="domain" description="Alcohol dehydrogenase iron-type/glycerol dehydrogenase GldA" evidence="5">
    <location>
        <begin position="9"/>
        <end position="175"/>
    </location>
</feature>